<feature type="compositionally biased region" description="Polar residues" evidence="1">
    <location>
        <begin position="62"/>
        <end position="78"/>
    </location>
</feature>
<accession>A0AAN5C8X3</accession>
<keyword evidence="3" id="KW-1185">Reference proteome</keyword>
<feature type="compositionally biased region" description="Basic residues" evidence="1">
    <location>
        <begin position="1"/>
        <end position="24"/>
    </location>
</feature>
<reference evidence="3" key="1">
    <citation type="submission" date="2022-10" db="EMBL/GenBank/DDBJ databases">
        <title>Genome assembly of Pristionchus species.</title>
        <authorList>
            <person name="Yoshida K."/>
            <person name="Sommer R.J."/>
        </authorList>
    </citation>
    <scope>NUCLEOTIDE SEQUENCE [LARGE SCALE GENOMIC DNA]</scope>
    <source>
        <strain evidence="3">RS5460</strain>
    </source>
</reference>
<evidence type="ECO:0000313" key="2">
    <source>
        <dbReference type="EMBL" id="GMR32691.1"/>
    </source>
</evidence>
<gene>
    <name evidence="2" type="ORF">PMAYCL1PPCAC_02886</name>
</gene>
<organism evidence="2 3">
    <name type="scientific">Pristionchus mayeri</name>
    <dbReference type="NCBI Taxonomy" id="1317129"/>
    <lineage>
        <taxon>Eukaryota</taxon>
        <taxon>Metazoa</taxon>
        <taxon>Ecdysozoa</taxon>
        <taxon>Nematoda</taxon>
        <taxon>Chromadorea</taxon>
        <taxon>Rhabditida</taxon>
        <taxon>Rhabditina</taxon>
        <taxon>Diplogasteromorpha</taxon>
        <taxon>Diplogasteroidea</taxon>
        <taxon>Neodiplogasteridae</taxon>
        <taxon>Pristionchus</taxon>
    </lineage>
</organism>
<protein>
    <submittedName>
        <fullName evidence="2">Uncharacterized protein</fullName>
    </submittedName>
</protein>
<feature type="region of interest" description="Disordered" evidence="1">
    <location>
        <begin position="1"/>
        <end position="86"/>
    </location>
</feature>
<dbReference type="EMBL" id="BTRK01000001">
    <property type="protein sequence ID" value="GMR32691.1"/>
    <property type="molecule type" value="Genomic_DNA"/>
</dbReference>
<feature type="compositionally biased region" description="Basic and acidic residues" evidence="1">
    <location>
        <begin position="51"/>
        <end position="60"/>
    </location>
</feature>
<evidence type="ECO:0000313" key="3">
    <source>
        <dbReference type="Proteomes" id="UP001328107"/>
    </source>
</evidence>
<dbReference type="Proteomes" id="UP001328107">
    <property type="component" value="Unassembled WGS sequence"/>
</dbReference>
<evidence type="ECO:0000256" key="1">
    <source>
        <dbReference type="SAM" id="MobiDB-lite"/>
    </source>
</evidence>
<feature type="region of interest" description="Disordered" evidence="1">
    <location>
        <begin position="101"/>
        <end position="126"/>
    </location>
</feature>
<comment type="caution">
    <text evidence="2">The sequence shown here is derived from an EMBL/GenBank/DDBJ whole genome shotgun (WGS) entry which is preliminary data.</text>
</comment>
<name>A0AAN5C8X3_9BILA</name>
<proteinExistence type="predicted"/>
<sequence>MGRRSPSPRRRRSRSRERRRSRSRERRDDKKDRQRDDKEKAKKSTTQGILEAKKHMRDSLKSAASSISYDVPTASNVSVEDDSGGMSRARSIAEIDSDGFKQRTFKSSGGGAGGRVYAHKDERKKAEKLEEVHDSIIFGPTSRPTANQKEEEIDEIAQLLKEEPRDLFPEICYEDKESRQARWLALYNERRRHLHT</sequence>
<dbReference type="AlphaFoldDB" id="A0AAN5C8X3"/>
<feature type="compositionally biased region" description="Basic and acidic residues" evidence="1">
    <location>
        <begin position="25"/>
        <end position="42"/>
    </location>
</feature>